<evidence type="ECO:0000313" key="1">
    <source>
        <dbReference type="EMBL" id="KAJ9652311.1"/>
    </source>
</evidence>
<reference evidence="1" key="1">
    <citation type="submission" date="2022-10" db="EMBL/GenBank/DDBJ databases">
        <title>Culturing micro-colonial fungi from biological soil crusts in the Mojave desert and describing Neophaeococcomyces mojavensis, and introducing the new genera and species Taxawa tesnikishii.</title>
        <authorList>
            <person name="Kurbessoian T."/>
            <person name="Stajich J.E."/>
        </authorList>
    </citation>
    <scope>NUCLEOTIDE SEQUENCE</scope>
    <source>
        <strain evidence="1">JES_112</strain>
    </source>
</reference>
<proteinExistence type="predicted"/>
<dbReference type="EMBL" id="JAPDRQ010000205">
    <property type="protein sequence ID" value="KAJ9652311.1"/>
    <property type="molecule type" value="Genomic_DNA"/>
</dbReference>
<comment type="caution">
    <text evidence="1">The sequence shown here is derived from an EMBL/GenBank/DDBJ whole genome shotgun (WGS) entry which is preliminary data.</text>
</comment>
<evidence type="ECO:0000313" key="2">
    <source>
        <dbReference type="Proteomes" id="UP001172386"/>
    </source>
</evidence>
<accession>A0ACC2ZX63</accession>
<name>A0ACC2ZX63_9EURO</name>
<protein>
    <submittedName>
        <fullName evidence="1">Uncharacterized protein</fullName>
    </submittedName>
</protein>
<dbReference type="Proteomes" id="UP001172386">
    <property type="component" value="Unassembled WGS sequence"/>
</dbReference>
<keyword evidence="2" id="KW-1185">Reference proteome</keyword>
<organism evidence="1 2">
    <name type="scientific">Neophaeococcomyces mojaviensis</name>
    <dbReference type="NCBI Taxonomy" id="3383035"/>
    <lineage>
        <taxon>Eukaryota</taxon>
        <taxon>Fungi</taxon>
        <taxon>Dikarya</taxon>
        <taxon>Ascomycota</taxon>
        <taxon>Pezizomycotina</taxon>
        <taxon>Eurotiomycetes</taxon>
        <taxon>Chaetothyriomycetidae</taxon>
        <taxon>Chaetothyriales</taxon>
        <taxon>Chaetothyriales incertae sedis</taxon>
        <taxon>Neophaeococcomyces</taxon>
    </lineage>
</organism>
<gene>
    <name evidence="1" type="ORF">H2198_008445</name>
</gene>
<sequence length="458" mass="52500">MHHPATLVLTFQQSQMAPRPIPKVDDFVCFADLDPTNPDTVHSCIYHLSNENRRCRISADRKTAQRLRNQINQSQDISLDDLQQYALANCCNCHHRSKLADYGLLEPLARRWQTELRHARQVITSHRDPANRNGIVSDREPTQAASTTEIRATPLPRYNLRSGTVAAQSQPSDPVPSNDSTVSRFKPHETSPQHTVASKLLNPLTPRDSKSGILYLFNRPSSPGFVKIGLTTKSVQERFYGIQRDCEYRPRLIESFDNVPHIYRVEKLVHYELIRQWRTEKKCEGCSRQHVEWFETNISHAVNTARQWVEWMTVAEPYESNGLLKSFWRLKVRQLQTEGRPITAQTLLDVYRTLQNVMRDDTEVRNASAATRVAPESAEDIDSVTNNALSRHQPHIRAFAQAVLALPTDEQQAIIQVLELIRRSSRSVEPRISPASTFTFQPERLERRDTNISIISMA</sequence>